<dbReference type="PROSITE" id="PS51190">
    <property type="entry name" value="FATC"/>
    <property type="match status" value="1"/>
</dbReference>
<accession>A0AAV0BMP9</accession>
<gene>
    <name evidence="6" type="ORF">PPACK8108_LOCUS23557</name>
</gene>
<feature type="region of interest" description="Disordered" evidence="2">
    <location>
        <begin position="1"/>
        <end position="59"/>
    </location>
</feature>
<dbReference type="Pfam" id="PF02259">
    <property type="entry name" value="FAT"/>
    <property type="match status" value="1"/>
</dbReference>
<feature type="compositionally biased region" description="Basic and acidic residues" evidence="2">
    <location>
        <begin position="2009"/>
        <end position="2028"/>
    </location>
</feature>
<evidence type="ECO:0000259" key="3">
    <source>
        <dbReference type="PROSITE" id="PS50290"/>
    </source>
</evidence>
<evidence type="ECO:0000256" key="2">
    <source>
        <dbReference type="SAM" id="MobiDB-lite"/>
    </source>
</evidence>
<dbReference type="InterPro" id="IPR014009">
    <property type="entry name" value="PIK_FAT"/>
</dbReference>
<dbReference type="PANTHER" id="PTHR11139:SF1">
    <property type="entry name" value="TRANSFORMATION_TRANSCRIPTION DOMAIN-ASSOCIATED PROTEIN"/>
    <property type="match status" value="1"/>
</dbReference>
<dbReference type="InterPro" id="IPR011009">
    <property type="entry name" value="Kinase-like_dom_sf"/>
</dbReference>
<dbReference type="PROSITE" id="PS50290">
    <property type="entry name" value="PI3_4_KINASE_3"/>
    <property type="match status" value="1"/>
</dbReference>
<evidence type="ECO:0000256" key="1">
    <source>
        <dbReference type="ARBA" id="ARBA00007234"/>
    </source>
</evidence>
<dbReference type="SUPFAM" id="SSF48371">
    <property type="entry name" value="ARM repeat"/>
    <property type="match status" value="3"/>
</dbReference>
<dbReference type="SMART" id="SM00146">
    <property type="entry name" value="PI3Kc"/>
    <property type="match status" value="1"/>
</dbReference>
<dbReference type="PROSITE" id="PS51189">
    <property type="entry name" value="FAT"/>
    <property type="match status" value="1"/>
</dbReference>
<dbReference type="Pfam" id="PF20206">
    <property type="entry name" value="Tra1_ring"/>
    <property type="match status" value="1"/>
</dbReference>
<dbReference type="InterPro" id="IPR003152">
    <property type="entry name" value="FATC_dom"/>
</dbReference>
<evidence type="ECO:0000259" key="5">
    <source>
        <dbReference type="PROSITE" id="PS51190"/>
    </source>
</evidence>
<feature type="region of interest" description="Disordered" evidence="2">
    <location>
        <begin position="560"/>
        <end position="599"/>
    </location>
</feature>
<proteinExistence type="inferred from homology"/>
<feature type="domain" description="FATC" evidence="5">
    <location>
        <begin position="3671"/>
        <end position="3703"/>
    </location>
</feature>
<dbReference type="InterPro" id="IPR000403">
    <property type="entry name" value="PI3/4_kinase_cat_dom"/>
</dbReference>
<feature type="region of interest" description="Disordered" evidence="2">
    <location>
        <begin position="2001"/>
        <end position="2038"/>
    </location>
</feature>
<dbReference type="InterPro" id="IPR016024">
    <property type="entry name" value="ARM-type_fold"/>
</dbReference>
<dbReference type="InterPro" id="IPR046807">
    <property type="entry name" value="Tra1_central"/>
</dbReference>
<evidence type="ECO:0008006" key="8">
    <source>
        <dbReference type="Google" id="ProtNLM"/>
    </source>
</evidence>
<dbReference type="Pfam" id="PF00454">
    <property type="entry name" value="PI3_PI4_kinase"/>
    <property type="match status" value="1"/>
</dbReference>
<dbReference type="GO" id="GO:0035267">
    <property type="term" value="C:NuA4 histone acetyltransferase complex"/>
    <property type="evidence" value="ECO:0007669"/>
    <property type="project" value="TreeGrafter"/>
</dbReference>
<name>A0AAV0BMP9_PHAPC</name>
<dbReference type="Pfam" id="PF20175">
    <property type="entry name" value="Tra1_central"/>
    <property type="match status" value="1"/>
</dbReference>
<evidence type="ECO:0000313" key="7">
    <source>
        <dbReference type="Proteomes" id="UP001153365"/>
    </source>
</evidence>
<feature type="domain" description="FAT" evidence="4">
    <location>
        <begin position="2563"/>
        <end position="3100"/>
    </location>
</feature>
<feature type="compositionally biased region" description="Polar residues" evidence="2">
    <location>
        <begin position="3109"/>
        <end position="3162"/>
    </location>
</feature>
<organism evidence="6 7">
    <name type="scientific">Phakopsora pachyrhizi</name>
    <name type="common">Asian soybean rust disease fungus</name>
    <dbReference type="NCBI Taxonomy" id="170000"/>
    <lineage>
        <taxon>Eukaryota</taxon>
        <taxon>Fungi</taxon>
        <taxon>Dikarya</taxon>
        <taxon>Basidiomycota</taxon>
        <taxon>Pucciniomycotina</taxon>
        <taxon>Pucciniomycetes</taxon>
        <taxon>Pucciniales</taxon>
        <taxon>Phakopsoraceae</taxon>
        <taxon>Phakopsora</taxon>
    </lineage>
</organism>
<protein>
    <recommendedName>
        <fullName evidence="8">Non-specific serine/threonine protein kinase</fullName>
    </recommendedName>
</protein>
<comment type="caution">
    <text evidence="6">The sequence shown here is derived from an EMBL/GenBank/DDBJ whole genome shotgun (WGS) entry which is preliminary data.</text>
</comment>
<dbReference type="InterPro" id="IPR050517">
    <property type="entry name" value="DDR_Repair_Kinase"/>
</dbReference>
<dbReference type="EMBL" id="CALTRL010005993">
    <property type="protein sequence ID" value="CAH7688585.1"/>
    <property type="molecule type" value="Genomic_DNA"/>
</dbReference>
<dbReference type="InterPro" id="IPR036940">
    <property type="entry name" value="PI3/4_kinase_cat_sf"/>
</dbReference>
<dbReference type="Proteomes" id="UP001153365">
    <property type="component" value="Unassembled WGS sequence"/>
</dbReference>
<keyword evidence="7" id="KW-1185">Reference proteome</keyword>
<dbReference type="PANTHER" id="PTHR11139">
    <property type="entry name" value="ATAXIA TELANGIECTASIA MUTATED ATM -RELATED"/>
    <property type="match status" value="1"/>
</dbReference>
<evidence type="ECO:0000313" key="6">
    <source>
        <dbReference type="EMBL" id="CAH7688585.1"/>
    </source>
</evidence>
<feature type="compositionally biased region" description="Low complexity" evidence="2">
    <location>
        <begin position="13"/>
        <end position="28"/>
    </location>
</feature>
<comment type="similarity">
    <text evidence="1">Belongs to the PI3/PI4-kinase family. TRA1 subfamily.</text>
</comment>
<feature type="domain" description="PI3K/PI4K catalytic" evidence="3">
    <location>
        <begin position="3334"/>
        <end position="3666"/>
    </location>
</feature>
<dbReference type="InterPro" id="IPR046805">
    <property type="entry name" value="Tra1_ring"/>
</dbReference>
<feature type="region of interest" description="Disordered" evidence="2">
    <location>
        <begin position="222"/>
        <end position="254"/>
    </location>
</feature>
<evidence type="ECO:0000259" key="4">
    <source>
        <dbReference type="PROSITE" id="PS51189"/>
    </source>
</evidence>
<dbReference type="CDD" id="cd05163">
    <property type="entry name" value="PIKK_TRRAP"/>
    <property type="match status" value="1"/>
</dbReference>
<sequence>MMTPNLPSEDDTGPSSSAAPTPTPSGSSLARRTIGTSGGGWTPGGSSSAQGATSGGGVTQTDLESVAAKLLDPSGDVKMKIHLTMDLRETIDLSQRDLEFTKHLDVIISAIVEILQKTKPVFVVTTWDYKFRLLLLDVLSRIPMHEIMRPHALNVMNLLIHLIRSDSEEAVIICFKLGVDLYRSFKTILEPTVVSFFTTIIEMYDMVPKTTEDMFGDIKLDRSQPEGFPTTPENTQSSLGDMNTPKSNPDGNKANMMRRAPSGTPGTSGTIGLTVNDSSLNEVVPGMQSFKALQECPVAVVFLLQTYKAVVQASLPSFLPIIFKFLRTSPAPQALWRQTIFERGQGTFLGVSPVIIKAGKRNQYTDLVVAQVKIMSFVAYVLRAQTALVQPFASEIPPIMIRMLKDIPSESSLCRRELIIAARHILGTEYRSLFVPFMNELLDIRIFIGNGITSYESLRHLVYSTIADLIQQTKSELKSAQIRAALSTFMNILNDPTSSTVTQAMAGKVIYSLVEYVCPHRFDAQETLRISKWLMEGFVRKLEALAHTRAHHLSIISDRKGDEKNLSEDKGKGRAVEEEKTVNDSQSGLKDGPRNSGLRDGEDVLIERAKILGGITSLLEPPPELSKEVSLARRVVTRCCITSFQVVFGNLKKIEAPLPDAALLGRLLTSGVRCFGFYDYRRETREVKEIIDSFIFIFTQIDLVLFTETIEPNMPLLVSELRSNGDLLAFPQYLLANQVLSKTFIGITLRYLMKHLEDLGKDKKSGVLVRIFKMCFMAVTLFQENEVILQPHLSDLIMESLRYASFSNEPGQYYSVLRALFRSIGGGRFEILYKEVLPLLQVLLEELNTLLNSATDPKERDLFAELCLTVPVRLSVLLPYLSYLMRPLVIALQAVPDLVSQGLRTLELCVDNLTQEFLNPLMAPVIHEIMASLWKLLKPLPYNPQHAPTTLRILGKLGGRNRKILGPTRIEWKSMEGPPCFLPVKLDGQLRSLSVAPLVELAARMMRRGDTHYRQNGFNLLKEISPLFLSMGNGPGEREDTFATLLKGLCDATRVPELSEDAQNHLFSMFEHIFLTEIWHDPGSQGDRSRYSLTLTSAVMDTLIENLTTANDQHNFRAASQFTLRVLKNLFDRANSPPYPEKEILAFARRNLCSKANSSCYDHSWPRKCAGHEILSLLVNELDTEAVSVASQELEIVRALLFLHKDAPSASEKLLEGPTATLLKLLTICNIPNDTPDTPEDTMKLNYLVGLLIIELCSQTSGVRRVAQLGLQLISKLKRRPITELLMPVKERLTPIFGKPLRALAFPMQIGHLDALTFCVRLEPPLFEYSDQLMRMLQEALGIADADDVALIGRTNQAKTAKALIELRVVCIRFLAATLKLPEMRQQSTTKAKILSVYFQSLYAKNIEVVDAAHSSLKELLASGGSRLPKDLLQSGLRPVLNNLSDHKKLTLPSLQGLARLVELLTNYFKVEIGSKLLEHFRQLSDTHTITHAVLSSSQDNGTLEIMAGVINIFHLLACPAAGVYLRELIPYVVHVETTMKKATVSPFTKPLALYINLYPEQAAACFFQRLDDERHINSLRWILLSDYADKFRSHMLSTVIEWLQQSYAGDVIWGLHGTIILQQLTIKEPQAIANSMEVIHLISQRWVSEGRKRRLSLGISDDHLYQIKEDAISLEIMMTSVRLNPMANIDLLFHMADVLGGERMIEYTYITRFYCEQVMSSRDLKYKSLILFRFLDIINNDDVSPSQKTAIMRHLINPLLLISFERGECESQIVEADYISKVHSVIWSAFIPNSNSKTFISDDKLNVEMIHMSSLIVEHRHHLIAETRKDIIKFGWRFLTLKEDQTLKNAAYILIARFIDAYDSPMKIVSQILLALLKLHTAEAKPLAQRALDILLPALPKRYKDNPTEWVRITRRTLIEEGQNSPFLFNVYSAVVRRPEPFFPHREVFIPQFAAAMPRLAVSGSANGETRSLVVDLIEIIIRWEQQRLVTNIKEVELPGSVSTGSERPAEQDEERTPTGKRIKLDHSTSTAAQPGGVTEKSTTVYVVPYPIRDAMVSILIRIIAAAIEPASKSLLVTKALSLMKLILTEVWPEVEVKLKFFQRALTADITDNNIGVVCNTAEVLNIVLDNKTDGWLLNNLALVQSLVEESVRAKHDDLLKIQRPLINRLFRVLPIRDGKSLETGITEKAEAGNRNNQSVEEFEQWTNRIVREAFKESRAPEVLTSALVILKAWDQAQPSKVDSFISEIVRVFSQVVKEHLAITQTDSSLNQTRRFLEILCDLLKTRVTVMGEGRLQLLSGLVHLIEKSPSIELCRFILNIQRRWIEDRDTLPTAREKATILAKTMSYEMKGDEELLNEYLQLILDIYTSGAFARSEFTVKLEPAFLLGCRSRDPEIRTKFMTVFDESLRREPFSRLHYLIGVQNWEPLADINWIHHALDLFLGSIDPDDPVLLEVRPNSHSKSPSPFLIWAKGIKMSHIVKSARQLLYADPSETEKIWVSLFQAAWSTFNRREQNDLTRYLVSLFSKEYLVKVIDRRPNVVQILLAGIRACSPPVVLPPHLIRYLGKTYAAWYTAIEHLQEVYDEVADEEGSRDTAEWRRKAFCVETNAAMSYEQIDEWGAAQQAYEVAQEKARANLLSFGQGEYNLWEDHWILCAQKVQQWEFLSDLARAEHNSELLLECQWRQDDWFTDHQKVELAIENLPAQSIRKITFQAYMSLVKNHLGLLVDENRAEFTRLCDEGIQLSLHQWFQLPEIVTDAHIPLMQCFQQFVELQEAAQIFTSLQTTTAQNLDIRSPDLKHVLQTWRERLPNMWDDINIWSDLVAWRQHVFSAINKTYLPIVQNSNQAQGANGASFAYRGYHETAWIVNRLAHVARKHRLHDVCIDCLTKIYTLPNIEISEAFLKLREQAKCYYQTKSELARGLEVINQTNLMYFGPAQKAEFYTLKAMYLARLNLHEEASQVFNQAISTEFQYAKAWAEWGAYQDRMFSKQPQSLQLAAGAVNCYLQASGLYKSEKINRLLIRILWLLGLDDSSGTVGKAFENYKGDVPIWNWAYFIPQLLSCLSAPREARYAKALLTKIAKSFPQSLFFYIRTTNDELMATRQRAMQSGNRNSMAPNNVQARESNAQSPTLDGRTQSQGTNSNEISLNGLSGTGSTTAPTHPIPMAFEHVDDIIGTLKTQFPLLALSMEMLVDQLYQRFKAPPEEDVHRLISALLQDALSTYISRAGKPNDDLQLSETTKTNLARFSENLGKMPMQPFFHRDFVENSTSLPVYVNKLQEWRNKYEKNIERKVRKSNLENASHWMVEFQYQKFDEIEVPGQYQKRHREVSNIHFVKIARFSTTYGYYRQKEHWFRRLTIIGHDATQHQFLIQMPVPRSSRREERIMQLFRMLNCSLSLRKESRCRDVSFTVPVIIPFATNIRIVESDLSNCSLQEIFENYCVEAGFARDDPLVAYAERLRSFAFEGIEDAQDITTKLEIADEITTKMIPDCILKNYFSQTMKTAGDLWYFRKRFTIQYASFIFMTYIFSISQRTPQRITFSRSTGQIHTTDMFPSVLPNRPEFGHNEAVPFRFTPNIQQFMTRQNIEGLLTASLMAIAHALTEDEDDFNNQLSIFVRDDVLSWNMSSQAKLPSDDLKARELVLSNADIVVKRARLLACEMERGTMDPSNPQPIYQTLIELINEASSLPKLYSMEPSWMPWL</sequence>
<dbReference type="GO" id="GO:0000124">
    <property type="term" value="C:SAGA complex"/>
    <property type="evidence" value="ECO:0007669"/>
    <property type="project" value="TreeGrafter"/>
</dbReference>
<feature type="compositionally biased region" description="Polar residues" evidence="2">
    <location>
        <begin position="231"/>
        <end position="250"/>
    </location>
</feature>
<feature type="region of interest" description="Disordered" evidence="2">
    <location>
        <begin position="3109"/>
        <end position="3164"/>
    </location>
</feature>
<reference evidence="6" key="1">
    <citation type="submission" date="2022-06" db="EMBL/GenBank/DDBJ databases">
        <authorList>
            <consortium name="SYNGENTA / RWTH Aachen University"/>
        </authorList>
    </citation>
    <scope>NUCLEOTIDE SEQUENCE</scope>
</reference>
<feature type="compositionally biased region" description="Basic and acidic residues" evidence="2">
    <location>
        <begin position="560"/>
        <end position="582"/>
    </location>
</feature>
<dbReference type="SUPFAM" id="SSF56112">
    <property type="entry name" value="Protein kinase-like (PK-like)"/>
    <property type="match status" value="1"/>
</dbReference>
<dbReference type="Gene3D" id="1.10.1070.11">
    <property type="entry name" value="Phosphatidylinositol 3-/4-kinase, catalytic domain"/>
    <property type="match status" value="1"/>
</dbReference>
<dbReference type="GO" id="GO:0006355">
    <property type="term" value="P:regulation of DNA-templated transcription"/>
    <property type="evidence" value="ECO:0007669"/>
    <property type="project" value="TreeGrafter"/>
</dbReference>
<dbReference type="GO" id="GO:0005634">
    <property type="term" value="C:nucleus"/>
    <property type="evidence" value="ECO:0007669"/>
    <property type="project" value="TreeGrafter"/>
</dbReference>
<dbReference type="InterPro" id="IPR003151">
    <property type="entry name" value="PIK-rel_kinase_FAT"/>
</dbReference>
<dbReference type="GO" id="GO:0006281">
    <property type="term" value="P:DNA repair"/>
    <property type="evidence" value="ECO:0007669"/>
    <property type="project" value="TreeGrafter"/>
</dbReference>